<accession>A0ABT5JKB2</accession>
<reference evidence="1" key="1">
    <citation type="journal article" date="2023" name="Microbiol Resour">
        <title>Genome Sequences of Rhodoplanes serenus and Two Thermotolerant Strains, Rhodoplanes tepidamans and 'Rhodoplanes cryptolactis,' Further Refine the Genus.</title>
        <authorList>
            <person name="Rayyan A.A."/>
            <person name="Kyndt J.A."/>
        </authorList>
    </citation>
    <scope>NUCLEOTIDE SEQUENCE</scope>
    <source>
        <strain evidence="1">DSM 9987</strain>
    </source>
</reference>
<proteinExistence type="predicted"/>
<evidence type="ECO:0000313" key="1">
    <source>
        <dbReference type="EMBL" id="MDC7789739.1"/>
    </source>
</evidence>
<dbReference type="EMBL" id="JAQQLI010000088">
    <property type="protein sequence ID" value="MDC7789739.1"/>
    <property type="molecule type" value="Genomic_DNA"/>
</dbReference>
<organism evidence="1 2">
    <name type="scientific">Rhodoplanes tepidamans</name>
    <name type="common">Rhodoplanes cryptolactis</name>
    <dbReference type="NCBI Taxonomy" id="200616"/>
    <lineage>
        <taxon>Bacteria</taxon>
        <taxon>Pseudomonadati</taxon>
        <taxon>Pseudomonadota</taxon>
        <taxon>Alphaproteobacteria</taxon>
        <taxon>Hyphomicrobiales</taxon>
        <taxon>Nitrobacteraceae</taxon>
        <taxon>Rhodoplanes</taxon>
    </lineage>
</organism>
<protein>
    <submittedName>
        <fullName evidence="1">Uncharacterized protein</fullName>
    </submittedName>
</protein>
<gene>
    <name evidence="1" type="ORF">PQJ73_29015</name>
</gene>
<dbReference type="RefSeq" id="WP_272780561.1">
    <property type="nucleotide sequence ID" value="NZ_JAQQLI010000088.1"/>
</dbReference>
<name>A0ABT5JKB2_RHOTP</name>
<sequence>MDSHTQEQLLALRDRHEAWLLAQPGVIGTGVGIEPDGRLVLRIFTKGIRQESRDTIARALPDAPLAWEEGEVVAR</sequence>
<keyword evidence="2" id="KW-1185">Reference proteome</keyword>
<dbReference type="Proteomes" id="UP001165652">
    <property type="component" value="Unassembled WGS sequence"/>
</dbReference>
<comment type="caution">
    <text evidence="1">The sequence shown here is derived from an EMBL/GenBank/DDBJ whole genome shotgun (WGS) entry which is preliminary data.</text>
</comment>
<reference evidence="1" key="2">
    <citation type="submission" date="2023-02" db="EMBL/GenBank/DDBJ databases">
        <authorList>
            <person name="Rayyan A."/>
            <person name="Meyer T."/>
            <person name="Kyndt J.A."/>
        </authorList>
    </citation>
    <scope>NUCLEOTIDE SEQUENCE</scope>
    <source>
        <strain evidence="1">DSM 9987</strain>
    </source>
</reference>
<evidence type="ECO:0000313" key="2">
    <source>
        <dbReference type="Proteomes" id="UP001165652"/>
    </source>
</evidence>